<evidence type="ECO:0000313" key="8">
    <source>
        <dbReference type="EMBL" id="KAK6195046.1"/>
    </source>
</evidence>
<reference evidence="8 9" key="1">
    <citation type="submission" date="2024-01" db="EMBL/GenBank/DDBJ databases">
        <title>The genome of the rayed Mediterranean limpet Patella caerulea (Linnaeus, 1758).</title>
        <authorList>
            <person name="Anh-Thu Weber A."/>
            <person name="Halstead-Nussloch G."/>
        </authorList>
    </citation>
    <scope>NUCLEOTIDE SEQUENCE [LARGE SCALE GENOMIC DNA]</scope>
    <source>
        <strain evidence="8">AATW-2023a</strain>
        <tissue evidence="8">Whole specimen</tissue>
    </source>
</reference>
<dbReference type="SUPFAM" id="SSF57625">
    <property type="entry name" value="Invertebrate chitin-binding proteins"/>
    <property type="match status" value="2"/>
</dbReference>
<dbReference type="PANTHER" id="PTHR23301">
    <property type="entry name" value="CHITIN BINDING PERITROPHIN-A"/>
    <property type="match status" value="1"/>
</dbReference>
<proteinExistence type="predicted"/>
<keyword evidence="1" id="KW-0147">Chitin-binding</keyword>
<evidence type="ECO:0000256" key="5">
    <source>
        <dbReference type="ARBA" id="ARBA00023180"/>
    </source>
</evidence>
<evidence type="ECO:0000256" key="2">
    <source>
        <dbReference type="ARBA" id="ARBA00022729"/>
    </source>
</evidence>
<dbReference type="InterPro" id="IPR051940">
    <property type="entry name" value="Chitin_bind-dev_reg"/>
</dbReference>
<evidence type="ECO:0000256" key="3">
    <source>
        <dbReference type="ARBA" id="ARBA00022737"/>
    </source>
</evidence>
<dbReference type="PANTHER" id="PTHR23301:SF0">
    <property type="entry name" value="CHITIN-BINDING TYPE-2 DOMAIN-CONTAINING PROTEIN-RELATED"/>
    <property type="match status" value="1"/>
</dbReference>
<dbReference type="Gene3D" id="2.20.100.10">
    <property type="entry name" value="Thrombospondin type-1 (TSP1) repeat"/>
    <property type="match status" value="1"/>
</dbReference>
<evidence type="ECO:0000259" key="7">
    <source>
        <dbReference type="PROSITE" id="PS50940"/>
    </source>
</evidence>
<evidence type="ECO:0000256" key="4">
    <source>
        <dbReference type="ARBA" id="ARBA00023157"/>
    </source>
</evidence>
<dbReference type="InterPro" id="IPR002557">
    <property type="entry name" value="Chitin-bd_dom"/>
</dbReference>
<comment type="caution">
    <text evidence="8">The sequence shown here is derived from an EMBL/GenBank/DDBJ whole genome shotgun (WGS) entry which is preliminary data.</text>
</comment>
<dbReference type="PROSITE" id="PS50092">
    <property type="entry name" value="TSP1"/>
    <property type="match status" value="1"/>
</dbReference>
<feature type="chain" id="PRO_5042916816" description="Chitin-binding type-2 domain-containing protein" evidence="6">
    <location>
        <begin position="22"/>
        <end position="328"/>
    </location>
</feature>
<dbReference type="EMBL" id="JAZGQO010000001">
    <property type="protein sequence ID" value="KAK6195046.1"/>
    <property type="molecule type" value="Genomic_DNA"/>
</dbReference>
<feature type="signal peptide" evidence="6">
    <location>
        <begin position="1"/>
        <end position="21"/>
    </location>
</feature>
<name>A0AAN8K5D7_PATCE</name>
<dbReference type="Proteomes" id="UP001347796">
    <property type="component" value="Unassembled WGS sequence"/>
</dbReference>
<keyword evidence="2 6" id="KW-0732">Signal</keyword>
<dbReference type="InterPro" id="IPR000884">
    <property type="entry name" value="TSP1_rpt"/>
</dbReference>
<dbReference type="SUPFAM" id="SSF82895">
    <property type="entry name" value="TSP-1 type 1 repeat"/>
    <property type="match status" value="1"/>
</dbReference>
<feature type="domain" description="Chitin-binding type-2" evidence="7">
    <location>
        <begin position="272"/>
        <end position="328"/>
    </location>
</feature>
<dbReference type="GO" id="GO:0008061">
    <property type="term" value="F:chitin binding"/>
    <property type="evidence" value="ECO:0007669"/>
    <property type="project" value="UniProtKB-KW"/>
</dbReference>
<keyword evidence="9" id="KW-1185">Reference proteome</keyword>
<evidence type="ECO:0000256" key="6">
    <source>
        <dbReference type="SAM" id="SignalP"/>
    </source>
</evidence>
<dbReference type="SMART" id="SM00494">
    <property type="entry name" value="ChtBD2"/>
    <property type="match status" value="2"/>
</dbReference>
<dbReference type="Pfam" id="PF01607">
    <property type="entry name" value="CBM_14"/>
    <property type="match status" value="2"/>
</dbReference>
<accession>A0AAN8K5D7</accession>
<dbReference type="InterPro" id="IPR036508">
    <property type="entry name" value="Chitin-bd_dom_sf"/>
</dbReference>
<keyword evidence="5" id="KW-0325">Glycoprotein</keyword>
<protein>
    <recommendedName>
        <fullName evidence="7">Chitin-binding type-2 domain-containing protein</fullName>
    </recommendedName>
</protein>
<dbReference type="InterPro" id="IPR036383">
    <property type="entry name" value="TSP1_rpt_sf"/>
</dbReference>
<dbReference type="Gene3D" id="2.60.120.260">
    <property type="entry name" value="Galactose-binding domain-like"/>
    <property type="match status" value="1"/>
</dbReference>
<dbReference type="Gene3D" id="2.170.140.10">
    <property type="entry name" value="Chitin binding domain"/>
    <property type="match status" value="2"/>
</dbReference>
<gene>
    <name evidence="8" type="ORF">SNE40_000562</name>
</gene>
<dbReference type="PROSITE" id="PS50940">
    <property type="entry name" value="CHIT_BIND_II"/>
    <property type="match status" value="1"/>
</dbReference>
<evidence type="ECO:0000256" key="1">
    <source>
        <dbReference type="ARBA" id="ARBA00022669"/>
    </source>
</evidence>
<dbReference type="GO" id="GO:0005576">
    <property type="term" value="C:extracellular region"/>
    <property type="evidence" value="ECO:0007669"/>
    <property type="project" value="InterPro"/>
</dbReference>
<sequence length="328" mass="35447">MKLTMDLVLVLSLLFVTVASSSGLADITGDATCDNQMSFYADGVLYSGANDDSWPRSSPVSIPGDTQVVAVKCVDHGVVGGIKLALSNGIKTDATWKCSATYEEGWNLPGFDDSAWGNAVLASYNWGSNPPSLNGKASWIWTSGYRGEDLIVYCRRVIVVNGGWSDWSEWYSYGPCKACCGTGRINQWRSRTCTNPAPGPGGAGCVGSRYEFRQADCQSGACRDRCPANTVKYFPYPGDRRRFCQCDNRVAKPMNCGPGTVWNQNYWTCVHDTHCGSASLHTADQTDCTKFYKCVLGRPVGDAISCPEGLAFNPNSGNCDVIASVLEC</sequence>
<dbReference type="AlphaFoldDB" id="A0AAN8K5D7"/>
<evidence type="ECO:0000313" key="9">
    <source>
        <dbReference type="Proteomes" id="UP001347796"/>
    </source>
</evidence>
<organism evidence="8 9">
    <name type="scientific">Patella caerulea</name>
    <name type="common">Rayed Mediterranean limpet</name>
    <dbReference type="NCBI Taxonomy" id="87958"/>
    <lineage>
        <taxon>Eukaryota</taxon>
        <taxon>Metazoa</taxon>
        <taxon>Spiralia</taxon>
        <taxon>Lophotrochozoa</taxon>
        <taxon>Mollusca</taxon>
        <taxon>Gastropoda</taxon>
        <taxon>Patellogastropoda</taxon>
        <taxon>Patelloidea</taxon>
        <taxon>Patellidae</taxon>
        <taxon>Patella</taxon>
    </lineage>
</organism>
<keyword evidence="4" id="KW-1015">Disulfide bond</keyword>
<keyword evidence="3" id="KW-0677">Repeat</keyword>